<evidence type="ECO:0000256" key="5">
    <source>
        <dbReference type="ARBA" id="ARBA00023157"/>
    </source>
</evidence>
<evidence type="ECO:0000313" key="8">
    <source>
        <dbReference type="Proteomes" id="UP000517694"/>
    </source>
</evidence>
<evidence type="ECO:0000256" key="1">
    <source>
        <dbReference type="ARBA" id="ARBA00010648"/>
    </source>
</evidence>
<dbReference type="EMBL" id="JACMHY010000018">
    <property type="protein sequence ID" value="MBC2869375.1"/>
    <property type="molecule type" value="Genomic_DNA"/>
</dbReference>
<dbReference type="PRINTS" id="PR01885">
    <property type="entry name" value="MACROMOMYCIN"/>
</dbReference>
<comment type="similarity">
    <text evidence="1">Belongs to the neocarzinostatin family.</text>
</comment>
<dbReference type="GO" id="GO:0003677">
    <property type="term" value="F:DNA binding"/>
    <property type="evidence" value="ECO:0007669"/>
    <property type="project" value="UniProtKB-KW"/>
</dbReference>
<keyword evidence="8" id="KW-1185">Reference proteome</keyword>
<name>A0A7X1I6V6_9ACTN</name>
<protein>
    <recommendedName>
        <fullName evidence="9">Neocarzinostatin family protein</fullName>
    </recommendedName>
</protein>
<organism evidence="7 8">
    <name type="scientific">Streptomyces mexicanus</name>
    <dbReference type="NCBI Taxonomy" id="178566"/>
    <lineage>
        <taxon>Bacteria</taxon>
        <taxon>Bacillati</taxon>
        <taxon>Actinomycetota</taxon>
        <taxon>Actinomycetes</taxon>
        <taxon>Kitasatosporales</taxon>
        <taxon>Streptomycetaceae</taxon>
        <taxon>Streptomyces</taxon>
    </lineage>
</organism>
<dbReference type="Proteomes" id="UP000517694">
    <property type="component" value="Unassembled WGS sequence"/>
</dbReference>
<dbReference type="OrthoDB" id="4213788at2"/>
<keyword evidence="4" id="KW-0238">DNA-binding</keyword>
<reference evidence="7 8" key="1">
    <citation type="submission" date="2020-08" db="EMBL/GenBank/DDBJ databases">
        <title>Whole-Genome Sequence of French Clinical Streptomyces mexicanus Strain Q0842.</title>
        <authorList>
            <person name="Boxberger M."/>
            <person name="La Scola B."/>
        </authorList>
    </citation>
    <scope>NUCLEOTIDE SEQUENCE [LARGE SCALE GENOMIC DNA]</scope>
    <source>
        <strain evidence="7 8">Marseille-Q0842</strain>
    </source>
</reference>
<accession>A0A7X1I6V6</accession>
<dbReference type="GO" id="GO:0042742">
    <property type="term" value="P:defense response to bacterium"/>
    <property type="evidence" value="ECO:0007669"/>
    <property type="project" value="UniProtKB-KW"/>
</dbReference>
<evidence type="ECO:0000256" key="3">
    <source>
        <dbReference type="ARBA" id="ARBA00023022"/>
    </source>
</evidence>
<keyword evidence="5" id="KW-1015">Disulfide bond</keyword>
<evidence type="ECO:0008006" key="9">
    <source>
        <dbReference type="Google" id="ProtNLM"/>
    </source>
</evidence>
<sequence length="138" mass="13756">MQIRSRLTQAGMLGSAAVAALALATAPASAAPAVTASPSSGLADGQTVTVSGTGYQAGAEVAVSQCRESTTCTDTLATATVRSDGTFSVPYTVRKQFTATDWSTGTGTPVTVDCAVQQCQLVAYLASTGPVGTKISFG</sequence>
<dbReference type="Pfam" id="PF00960">
    <property type="entry name" value="Neocarzinostat"/>
    <property type="match status" value="1"/>
</dbReference>
<feature type="chain" id="PRO_5031424646" description="Neocarzinostatin family protein" evidence="6">
    <location>
        <begin position="31"/>
        <end position="138"/>
    </location>
</feature>
<evidence type="ECO:0000256" key="4">
    <source>
        <dbReference type="ARBA" id="ARBA00023125"/>
    </source>
</evidence>
<dbReference type="RefSeq" id="WP_159672962.1">
    <property type="nucleotide sequence ID" value="NZ_JACMHY010000018.1"/>
</dbReference>
<keyword evidence="6" id="KW-0732">Signal</keyword>
<dbReference type="Gene3D" id="2.60.40.230">
    <property type="entry name" value="Neocarzinostatin-like"/>
    <property type="match status" value="1"/>
</dbReference>
<evidence type="ECO:0000256" key="2">
    <source>
        <dbReference type="ARBA" id="ARBA00022529"/>
    </source>
</evidence>
<keyword evidence="3" id="KW-0044">Antibiotic</keyword>
<gene>
    <name evidence="7" type="ORF">H1R13_31755</name>
</gene>
<keyword evidence="2" id="KW-0929">Antimicrobial</keyword>
<dbReference type="SUPFAM" id="SSF49319">
    <property type="entry name" value="Actinoxanthin-like"/>
    <property type="match status" value="1"/>
</dbReference>
<proteinExistence type="inferred from homology"/>
<dbReference type="InterPro" id="IPR002186">
    <property type="entry name" value="Neocarzinostatin_fam"/>
</dbReference>
<dbReference type="InterPro" id="IPR027273">
    <property type="entry name" value="Neocarzinostatin-like"/>
</dbReference>
<comment type="caution">
    <text evidence="7">The sequence shown here is derived from an EMBL/GenBank/DDBJ whole genome shotgun (WGS) entry which is preliminary data.</text>
</comment>
<feature type="signal peptide" evidence="6">
    <location>
        <begin position="1"/>
        <end position="30"/>
    </location>
</feature>
<evidence type="ECO:0000313" key="7">
    <source>
        <dbReference type="EMBL" id="MBC2869375.1"/>
    </source>
</evidence>
<dbReference type="NCBIfam" id="NF040680">
    <property type="entry name" value="chromo_anti"/>
    <property type="match status" value="1"/>
</dbReference>
<dbReference type="AlphaFoldDB" id="A0A7X1I6V6"/>
<evidence type="ECO:0000256" key="6">
    <source>
        <dbReference type="SAM" id="SignalP"/>
    </source>
</evidence>